<evidence type="ECO:0000259" key="1">
    <source>
        <dbReference type="Pfam" id="PF14319"/>
    </source>
</evidence>
<organism evidence="2 3">
    <name type="scientific">Cyclobacterium jeungdonense</name>
    <dbReference type="NCBI Taxonomy" id="708087"/>
    <lineage>
        <taxon>Bacteria</taxon>
        <taxon>Pseudomonadati</taxon>
        <taxon>Bacteroidota</taxon>
        <taxon>Cytophagia</taxon>
        <taxon>Cytophagales</taxon>
        <taxon>Cyclobacteriaceae</taxon>
        <taxon>Cyclobacterium</taxon>
    </lineage>
</organism>
<feature type="non-terminal residue" evidence="2">
    <location>
        <position position="106"/>
    </location>
</feature>
<dbReference type="PANTHER" id="PTHR37023:SF1">
    <property type="entry name" value="ISSOD25 TRANSPOSASE TNPA_ISSOD25"/>
    <property type="match status" value="1"/>
</dbReference>
<name>A0ABT8CCR7_9BACT</name>
<protein>
    <submittedName>
        <fullName evidence="2">Transposase zinc-binding domain-containing protein</fullName>
    </submittedName>
</protein>
<dbReference type="PANTHER" id="PTHR37023">
    <property type="entry name" value="TRANSPOSASE"/>
    <property type="match status" value="1"/>
</dbReference>
<dbReference type="EMBL" id="JAUFQS010000033">
    <property type="protein sequence ID" value="MDN3689476.1"/>
    <property type="molecule type" value="Genomic_DNA"/>
</dbReference>
<gene>
    <name evidence="2" type="ORF">QWZ15_16735</name>
</gene>
<dbReference type="Pfam" id="PF14319">
    <property type="entry name" value="Zn_Tnp_IS91"/>
    <property type="match status" value="1"/>
</dbReference>
<evidence type="ECO:0000313" key="3">
    <source>
        <dbReference type="Proteomes" id="UP001236663"/>
    </source>
</evidence>
<proteinExistence type="predicted"/>
<keyword evidence="3" id="KW-1185">Reference proteome</keyword>
<reference evidence="3" key="1">
    <citation type="journal article" date="2019" name="Int. J. Syst. Evol. Microbiol.">
        <title>The Global Catalogue of Microorganisms (GCM) 10K type strain sequencing project: providing services to taxonomists for standard genome sequencing and annotation.</title>
        <authorList>
            <consortium name="The Broad Institute Genomics Platform"/>
            <consortium name="The Broad Institute Genome Sequencing Center for Infectious Disease"/>
            <person name="Wu L."/>
            <person name="Ma J."/>
        </authorList>
    </citation>
    <scope>NUCLEOTIDE SEQUENCE [LARGE SCALE GENOMIC DNA]</scope>
    <source>
        <strain evidence="3">CECT 7706</strain>
    </source>
</reference>
<dbReference type="InterPro" id="IPR026889">
    <property type="entry name" value="Zn_Tnp"/>
</dbReference>
<comment type="caution">
    <text evidence="2">The sequence shown here is derived from an EMBL/GenBank/DDBJ whole genome shotgun (WGS) entry which is preliminary data.</text>
</comment>
<dbReference type="Proteomes" id="UP001236663">
    <property type="component" value="Unassembled WGS sequence"/>
</dbReference>
<evidence type="ECO:0000313" key="2">
    <source>
        <dbReference type="EMBL" id="MDN3689476.1"/>
    </source>
</evidence>
<accession>A0ABT8CCR7</accession>
<sequence>MSNRYSACQLADIIRAFHTDIPTIASNTWKARTLYALMRCRTAEMGGHIDRCDNPDCNKLHISFNSCRNRHCPRCQGHLRERWIQDREKDLLNASYFHIVFTLPDT</sequence>
<feature type="domain" description="Transposase zinc-binding" evidence="1">
    <location>
        <begin position="27"/>
        <end position="103"/>
    </location>
</feature>
<dbReference type="RefSeq" id="WP_290228605.1">
    <property type="nucleotide sequence ID" value="NZ_JAUFQS010000033.1"/>
</dbReference>